<keyword evidence="2" id="KW-1185">Reference proteome</keyword>
<dbReference type="EMBL" id="JACIEW010000010">
    <property type="protein sequence ID" value="MBB4053675.1"/>
    <property type="molecule type" value="Genomic_DNA"/>
</dbReference>
<protein>
    <recommendedName>
        <fullName evidence="3">DUF2384 domain-containing protein</fullName>
    </recommendedName>
</protein>
<gene>
    <name evidence="1" type="ORF">GGR20_003337</name>
</gene>
<evidence type="ECO:0000313" key="2">
    <source>
        <dbReference type="Proteomes" id="UP000547011"/>
    </source>
</evidence>
<accession>A0A7W6IPX3</accession>
<proteinExistence type="predicted"/>
<sequence>MTENLKKLGDKQVELYKPLVMERVADRFADPQGAEEWFATGRVPGYGDKTPEQLVRAGHADWVIEAVDAANAGVYS</sequence>
<organism evidence="1 2">
    <name type="scientific">Devosia subaequoris</name>
    <dbReference type="NCBI Taxonomy" id="395930"/>
    <lineage>
        <taxon>Bacteria</taxon>
        <taxon>Pseudomonadati</taxon>
        <taxon>Pseudomonadota</taxon>
        <taxon>Alphaproteobacteria</taxon>
        <taxon>Hyphomicrobiales</taxon>
        <taxon>Devosiaceae</taxon>
        <taxon>Devosia</taxon>
    </lineage>
</organism>
<dbReference type="AlphaFoldDB" id="A0A7W6IPX3"/>
<comment type="caution">
    <text evidence="1">The sequence shown here is derived from an EMBL/GenBank/DDBJ whole genome shotgun (WGS) entry which is preliminary data.</text>
</comment>
<evidence type="ECO:0008006" key="3">
    <source>
        <dbReference type="Google" id="ProtNLM"/>
    </source>
</evidence>
<evidence type="ECO:0000313" key="1">
    <source>
        <dbReference type="EMBL" id="MBB4053675.1"/>
    </source>
</evidence>
<dbReference type="Proteomes" id="UP000547011">
    <property type="component" value="Unassembled WGS sequence"/>
</dbReference>
<reference evidence="1 2" key="1">
    <citation type="submission" date="2020-08" db="EMBL/GenBank/DDBJ databases">
        <title>Genomic Encyclopedia of Type Strains, Phase IV (KMG-IV): sequencing the most valuable type-strain genomes for metagenomic binning, comparative biology and taxonomic classification.</title>
        <authorList>
            <person name="Goeker M."/>
        </authorList>
    </citation>
    <scope>NUCLEOTIDE SEQUENCE [LARGE SCALE GENOMIC DNA]</scope>
    <source>
        <strain evidence="1 2">DSM 23447</strain>
    </source>
</reference>
<name>A0A7W6IPX3_9HYPH</name>
<dbReference type="RefSeq" id="WP_183312447.1">
    <property type="nucleotide sequence ID" value="NZ_JACIEW010000010.1"/>
</dbReference>